<evidence type="ECO:0000313" key="1">
    <source>
        <dbReference type="EMBL" id="KAJ0052356.1"/>
    </source>
</evidence>
<comment type="caution">
    <text evidence="1">The sequence shown here is derived from an EMBL/GenBank/DDBJ whole genome shotgun (WGS) entry which is preliminary data.</text>
</comment>
<dbReference type="Proteomes" id="UP001163603">
    <property type="component" value="Chromosome 1"/>
</dbReference>
<accession>A0ACC0ZJV2</accession>
<organism evidence="1 2">
    <name type="scientific">Pistacia integerrima</name>
    <dbReference type="NCBI Taxonomy" id="434235"/>
    <lineage>
        <taxon>Eukaryota</taxon>
        <taxon>Viridiplantae</taxon>
        <taxon>Streptophyta</taxon>
        <taxon>Embryophyta</taxon>
        <taxon>Tracheophyta</taxon>
        <taxon>Spermatophyta</taxon>
        <taxon>Magnoliopsida</taxon>
        <taxon>eudicotyledons</taxon>
        <taxon>Gunneridae</taxon>
        <taxon>Pentapetalae</taxon>
        <taxon>rosids</taxon>
        <taxon>malvids</taxon>
        <taxon>Sapindales</taxon>
        <taxon>Anacardiaceae</taxon>
        <taxon>Pistacia</taxon>
    </lineage>
</organism>
<proteinExistence type="predicted"/>
<keyword evidence="2" id="KW-1185">Reference proteome</keyword>
<gene>
    <name evidence="1" type="ORF">Pint_00177</name>
</gene>
<protein>
    <submittedName>
        <fullName evidence="1">Uncharacterized protein</fullName>
    </submittedName>
</protein>
<name>A0ACC0ZJV2_9ROSI</name>
<evidence type="ECO:0000313" key="2">
    <source>
        <dbReference type="Proteomes" id="UP001163603"/>
    </source>
</evidence>
<sequence length="1403" mass="153309">MASPLFEAEDQTDEDFFDKLVDDDDDDGITYTGSGPSPVKVDDADKANAFSRPPIGDVGPTRVNSGDNINFSFEELEGDENGVVLASSNDNEDSLVVKESNTVIPSSVNESSKVGLFEEGALNDHAIDKSSISTGTGVKVVHWSSFDSDQNVDDSNGLPSNSGFFNEFGDFSGDPFANLGNTDSSGAKFSSEVGVLGNSVTDLGSSTYGQNLDLQNHDQNSEQNITGQDMSSSQNWENLYPGWRYDPKTGQWHQLDGYNADLSTIGSVDAVGSYDVNAQYVGGSEQSSAVYHLQQAVQSESIVENVTEGATDVSVSNWNQIAPGTAEYPSHMVFDPQYPGWYYDTLAQEWRLLESCTPATSQSATLAYNQQLQNDIIENYGSQGLGPEGHNVNWDGSLNNYDQKNTNMWQNQQVAKSETTGFTDNKQSDNLFDSTSHVNNSAEGKAEFRPSGSVAQFEQANWNLDNSNGVSGFQNFIPSQRFSEHHYQTKMESSQLMHFKAGYFDSQKPVSFPQQQQLLSDNQFPYVPSEGRSSAGRPPHALVTFGFGGKIVVLKNCSTFDTNSSFGRKDPLGGVVNVLNLREVVMDKTSASRFGLGTCDYFHTLCLQSFPGPLVGGNVGNKELNKWIDERIANFEVPSADNRNGEVMRLLYSLLKIACQYYGKLRSPFGTDPLLKESDCPESAVAKLFGSTKKIDVQLSDYGARTYCLQNLPAEAQIQATALEVQKLLVSGRKKEALQRAKEGQLWGLALVLASQLGDQFYGDTVKQMALKQLVAGSPLRTLCLLIAGQPADVFSYDKTTSIIPNSINTYQQPVQIGANFMLDKWEENLAIITANRTKGDELVMIHLGDCLWKERGEVPAAHLCYLVAESNFEAYSDSARLCLIGADHWKFPRTYASPEAIQRTELYEYAKVAGNSQFLLLPFQPYKLIYAHMLAEVGKVADSLKYCQVILKSLRTDRTPEVDTWKQLVSSLEERLRSHQQGGYTTNLAPTKLVGKLRTFFDSTANRVVGSIPPPVPSKPHNVPYNEFAHQQGGQHVTSSYSSTTMSSLMASASVEPISEWTGGTNQLDMPNRSISEPDFGRSPSKVDSSKESNISDTQEKVAVSGGSSRFGRFGSQLFQKTVGLILRSRPDRQAKLGEKNKFYYDDKLKRWVEEGVEPPAEETALAPPPTFAAFQDNTVNDTPKIESLYTNTGPETQSPITSEWSSGIPPNPPSSNQFSAHGRMSVRSRYVDTFNKSGVTSTNLFQSPIPSSKSGAGPNPKFFVPGPVTIGEETVQTTGEIIQETTVTNENPKSPTSFKGSVLPPPTLASTPATTMQRFPSVDNIVFKRTGVVSHGNNSSTQSRRAASWSGSLSDASSPMMNEIKPLGEALGSPTPAYSDPPSNQFSKGANSRDAFDEVEL</sequence>
<dbReference type="EMBL" id="CM047736">
    <property type="protein sequence ID" value="KAJ0052356.1"/>
    <property type="molecule type" value="Genomic_DNA"/>
</dbReference>
<reference evidence="2" key="1">
    <citation type="journal article" date="2023" name="G3 (Bethesda)">
        <title>Genome assembly and association tests identify interacting loci associated with vigor, precocity, and sex in interspecific pistachio rootstocks.</title>
        <authorList>
            <person name="Palmer W."/>
            <person name="Jacygrad E."/>
            <person name="Sagayaradj S."/>
            <person name="Cavanaugh K."/>
            <person name="Han R."/>
            <person name="Bertier L."/>
            <person name="Beede B."/>
            <person name="Kafkas S."/>
            <person name="Golino D."/>
            <person name="Preece J."/>
            <person name="Michelmore R."/>
        </authorList>
    </citation>
    <scope>NUCLEOTIDE SEQUENCE [LARGE SCALE GENOMIC DNA]</scope>
</reference>